<sequence>MKTCLILAALFATFVFSQEYDPPSPYVQRPVEYSGYFQALHDELDQPLNGVVRTYYVAADEIVWDYAAHLNNDAAHTASDFWTTNSATAIGSRYHKAVYRQYTDETYSEPIPRPDWQGLMGPILRAEVGDTIEIHFWNRAAHNFSMHPHGVFYEFDMEGAVYKGTTETAFVHPGGRYTYTWQVAPRAGPGPADGNSLVWGYHSHVTELDIHAGLFGAIVIYRPGTLDEASMVIVTALFGLNENLSPYLQKTIDTLHHTLAMDEIRRTEQSRNLFYTSNIKQTVNGLISADATDLRLSTGVPVQWHLLGWGSEQDIEPVSWEDGLVELFDNSVKEIRLLPATFRTIAFTPSRPGVWGFGALTGEQGPKGMTMYYHVK</sequence>
<evidence type="ECO:0000313" key="8">
    <source>
        <dbReference type="Proteomes" id="UP000242180"/>
    </source>
</evidence>
<dbReference type="PANTHER" id="PTHR11709">
    <property type="entry name" value="MULTI-COPPER OXIDASE"/>
    <property type="match status" value="1"/>
</dbReference>
<dbReference type="Pfam" id="PF07732">
    <property type="entry name" value="Cu-oxidase_3"/>
    <property type="match status" value="1"/>
</dbReference>
<gene>
    <name evidence="7" type="ORF">BCR43DRAFT_496675</name>
</gene>
<evidence type="ECO:0000256" key="4">
    <source>
        <dbReference type="ARBA" id="ARBA00023008"/>
    </source>
</evidence>
<dbReference type="SUPFAM" id="SSF49503">
    <property type="entry name" value="Cupredoxins"/>
    <property type="match status" value="2"/>
</dbReference>
<feature type="chain" id="PRO_5012665335" evidence="5">
    <location>
        <begin position="18"/>
        <end position="376"/>
    </location>
</feature>
<dbReference type="InParanoid" id="A0A1X2H4K7"/>
<organism evidence="7 8">
    <name type="scientific">Syncephalastrum racemosum</name>
    <name type="common">Filamentous fungus</name>
    <dbReference type="NCBI Taxonomy" id="13706"/>
    <lineage>
        <taxon>Eukaryota</taxon>
        <taxon>Fungi</taxon>
        <taxon>Fungi incertae sedis</taxon>
        <taxon>Mucoromycota</taxon>
        <taxon>Mucoromycotina</taxon>
        <taxon>Mucoromycetes</taxon>
        <taxon>Mucorales</taxon>
        <taxon>Syncephalastraceae</taxon>
        <taxon>Syncephalastrum</taxon>
    </lineage>
</organism>
<evidence type="ECO:0000256" key="3">
    <source>
        <dbReference type="ARBA" id="ARBA00023002"/>
    </source>
</evidence>
<dbReference type="PANTHER" id="PTHR11709:SF394">
    <property type="entry name" value="FI03373P-RELATED"/>
    <property type="match status" value="1"/>
</dbReference>
<dbReference type="GO" id="GO:0016491">
    <property type="term" value="F:oxidoreductase activity"/>
    <property type="evidence" value="ECO:0007669"/>
    <property type="project" value="UniProtKB-KW"/>
</dbReference>
<feature type="signal peptide" evidence="5">
    <location>
        <begin position="1"/>
        <end position="17"/>
    </location>
</feature>
<keyword evidence="8" id="KW-1185">Reference proteome</keyword>
<proteinExistence type="inferred from homology"/>
<comment type="similarity">
    <text evidence="1">Belongs to the multicopper oxidase family.</text>
</comment>
<feature type="domain" description="Plastocyanin-like" evidence="6">
    <location>
        <begin position="119"/>
        <end position="223"/>
    </location>
</feature>
<dbReference type="OrthoDB" id="2121828at2759"/>
<dbReference type="InterPro" id="IPR045087">
    <property type="entry name" value="Cu-oxidase_fam"/>
</dbReference>
<accession>A0A1X2H4K7</accession>
<keyword evidence="5" id="KW-0732">Signal</keyword>
<evidence type="ECO:0000256" key="5">
    <source>
        <dbReference type="SAM" id="SignalP"/>
    </source>
</evidence>
<protein>
    <submittedName>
        <fullName evidence="7">Cupredoxin</fullName>
    </submittedName>
</protein>
<comment type="caution">
    <text evidence="7">The sequence shown here is derived from an EMBL/GenBank/DDBJ whole genome shotgun (WGS) entry which is preliminary data.</text>
</comment>
<evidence type="ECO:0000313" key="7">
    <source>
        <dbReference type="EMBL" id="ORY93301.1"/>
    </source>
</evidence>
<keyword evidence="2" id="KW-0479">Metal-binding</keyword>
<evidence type="ECO:0000259" key="6">
    <source>
        <dbReference type="Pfam" id="PF07732"/>
    </source>
</evidence>
<dbReference type="InterPro" id="IPR008972">
    <property type="entry name" value="Cupredoxin"/>
</dbReference>
<dbReference type="AlphaFoldDB" id="A0A1X2H4K7"/>
<evidence type="ECO:0000256" key="1">
    <source>
        <dbReference type="ARBA" id="ARBA00010609"/>
    </source>
</evidence>
<dbReference type="STRING" id="13706.A0A1X2H4K7"/>
<reference evidence="7 8" key="1">
    <citation type="submission" date="2016-07" db="EMBL/GenBank/DDBJ databases">
        <title>Pervasive Adenine N6-methylation of Active Genes in Fungi.</title>
        <authorList>
            <consortium name="DOE Joint Genome Institute"/>
            <person name="Mondo S.J."/>
            <person name="Dannebaum R.O."/>
            <person name="Kuo R.C."/>
            <person name="Labutti K."/>
            <person name="Haridas S."/>
            <person name="Kuo A."/>
            <person name="Salamov A."/>
            <person name="Ahrendt S.R."/>
            <person name="Lipzen A."/>
            <person name="Sullivan W."/>
            <person name="Andreopoulos W.B."/>
            <person name="Clum A."/>
            <person name="Lindquist E."/>
            <person name="Daum C."/>
            <person name="Ramamoorthy G.K."/>
            <person name="Gryganskyi A."/>
            <person name="Culley D."/>
            <person name="Magnuson J.K."/>
            <person name="James T.Y."/>
            <person name="O'Malley M.A."/>
            <person name="Stajich J.E."/>
            <person name="Spatafora J.W."/>
            <person name="Visel A."/>
            <person name="Grigoriev I.V."/>
        </authorList>
    </citation>
    <scope>NUCLEOTIDE SEQUENCE [LARGE SCALE GENOMIC DNA]</scope>
    <source>
        <strain evidence="7 8">NRRL 2496</strain>
    </source>
</reference>
<dbReference type="Proteomes" id="UP000242180">
    <property type="component" value="Unassembled WGS sequence"/>
</dbReference>
<dbReference type="GO" id="GO:0005507">
    <property type="term" value="F:copper ion binding"/>
    <property type="evidence" value="ECO:0007669"/>
    <property type="project" value="InterPro"/>
</dbReference>
<name>A0A1X2H4K7_SYNRA</name>
<keyword evidence="3" id="KW-0560">Oxidoreductase</keyword>
<dbReference type="InterPro" id="IPR011707">
    <property type="entry name" value="Cu-oxidase-like_N"/>
</dbReference>
<evidence type="ECO:0000256" key="2">
    <source>
        <dbReference type="ARBA" id="ARBA00022723"/>
    </source>
</evidence>
<keyword evidence="4" id="KW-0186">Copper</keyword>
<dbReference type="OMA" id="EFEMEGA"/>
<dbReference type="Gene3D" id="2.60.40.420">
    <property type="entry name" value="Cupredoxins - blue copper proteins"/>
    <property type="match status" value="1"/>
</dbReference>
<dbReference type="EMBL" id="MCGN01000009">
    <property type="protein sequence ID" value="ORY93301.1"/>
    <property type="molecule type" value="Genomic_DNA"/>
</dbReference>